<evidence type="ECO:0000313" key="3">
    <source>
        <dbReference type="Proteomes" id="UP000274756"/>
    </source>
</evidence>
<dbReference type="WBParaSite" id="DME_0000958301-mRNA-1">
    <property type="protein sequence ID" value="DME_0000958301-mRNA-1"/>
    <property type="gene ID" value="DME_0000958301"/>
</dbReference>
<reference evidence="4" key="1">
    <citation type="submission" date="2017-02" db="UniProtKB">
        <authorList>
            <consortium name="WormBaseParasite"/>
        </authorList>
    </citation>
    <scope>IDENTIFICATION</scope>
</reference>
<dbReference type="Proteomes" id="UP000038040">
    <property type="component" value="Unplaced"/>
</dbReference>
<proteinExistence type="predicted"/>
<keyword evidence="3" id="KW-1185">Reference proteome</keyword>
<dbReference type="AlphaFoldDB" id="A0A0N4UNT1"/>
<evidence type="ECO:0000313" key="2">
    <source>
        <dbReference type="Proteomes" id="UP000038040"/>
    </source>
</evidence>
<evidence type="ECO:0000313" key="1">
    <source>
        <dbReference type="EMBL" id="VDN53277.1"/>
    </source>
</evidence>
<sequence>MSPNPPSLQIQYCYRPIRTAARPEPPVSACRDVDPDCSRIFYLSPQDRKNNLNESMDYRISSRCYKKDFLHFAIKRCPSTCAFCCKLPQFDCSDGSFLLLPF</sequence>
<protein>
    <submittedName>
        <fullName evidence="4">ShKT domain-containing protein</fullName>
    </submittedName>
</protein>
<evidence type="ECO:0000313" key="4">
    <source>
        <dbReference type="WBParaSite" id="DME_0000958301-mRNA-1"/>
    </source>
</evidence>
<reference evidence="1 3" key="2">
    <citation type="submission" date="2018-11" db="EMBL/GenBank/DDBJ databases">
        <authorList>
            <consortium name="Pathogen Informatics"/>
        </authorList>
    </citation>
    <scope>NUCLEOTIDE SEQUENCE [LARGE SCALE GENOMIC DNA]</scope>
</reference>
<dbReference type="Proteomes" id="UP000274756">
    <property type="component" value="Unassembled WGS sequence"/>
</dbReference>
<dbReference type="EMBL" id="UYYG01000117">
    <property type="protein sequence ID" value="VDN53277.1"/>
    <property type="molecule type" value="Genomic_DNA"/>
</dbReference>
<gene>
    <name evidence="1" type="ORF">DME_LOCUS3250</name>
</gene>
<organism evidence="2 4">
    <name type="scientific">Dracunculus medinensis</name>
    <name type="common">Guinea worm</name>
    <dbReference type="NCBI Taxonomy" id="318479"/>
    <lineage>
        <taxon>Eukaryota</taxon>
        <taxon>Metazoa</taxon>
        <taxon>Ecdysozoa</taxon>
        <taxon>Nematoda</taxon>
        <taxon>Chromadorea</taxon>
        <taxon>Rhabditida</taxon>
        <taxon>Spirurina</taxon>
        <taxon>Dracunculoidea</taxon>
        <taxon>Dracunculidae</taxon>
        <taxon>Dracunculus</taxon>
    </lineage>
</organism>
<accession>A0A0N4UNT1</accession>
<name>A0A0N4UNT1_DRAME</name>